<dbReference type="InterPro" id="IPR000182">
    <property type="entry name" value="GNAT_dom"/>
</dbReference>
<reference evidence="2 3" key="1">
    <citation type="journal article" date="2015" name="Genome Announc.">
        <title>Expanding the biotechnology potential of lactobacilli through comparative genomics of 213 strains and associated genera.</title>
        <authorList>
            <person name="Sun Z."/>
            <person name="Harris H.M."/>
            <person name="McCann A."/>
            <person name="Guo C."/>
            <person name="Argimon S."/>
            <person name="Zhang W."/>
            <person name="Yang X."/>
            <person name="Jeffery I.B."/>
            <person name="Cooney J.C."/>
            <person name="Kagawa T.F."/>
            <person name="Liu W."/>
            <person name="Song Y."/>
            <person name="Salvetti E."/>
            <person name="Wrobel A."/>
            <person name="Rasinkangas P."/>
            <person name="Parkhill J."/>
            <person name="Rea M.C."/>
            <person name="O'Sullivan O."/>
            <person name="Ritari J."/>
            <person name="Douillard F.P."/>
            <person name="Paul Ross R."/>
            <person name="Yang R."/>
            <person name="Briner A.E."/>
            <person name="Felis G.E."/>
            <person name="de Vos W.M."/>
            <person name="Barrangou R."/>
            <person name="Klaenhammer T.R."/>
            <person name="Caufield P.W."/>
            <person name="Cui Y."/>
            <person name="Zhang H."/>
            <person name="O'Toole P.W."/>
        </authorList>
    </citation>
    <scope>NUCLEOTIDE SEQUENCE [LARGE SCALE GENOMIC DNA]</scope>
    <source>
        <strain evidence="2 3">DSM 22467</strain>
    </source>
</reference>
<dbReference type="RefSeq" id="WP_057878476.1">
    <property type="nucleotide sequence ID" value="NZ_JQCA01000056.1"/>
</dbReference>
<dbReference type="OrthoDB" id="9796171at2"/>
<evidence type="ECO:0000259" key="1">
    <source>
        <dbReference type="PROSITE" id="PS51186"/>
    </source>
</evidence>
<gene>
    <name evidence="2" type="ORF">IV54_GL002048</name>
</gene>
<keyword evidence="3" id="KW-1185">Reference proteome</keyword>
<feature type="domain" description="N-acetyltransferase" evidence="1">
    <location>
        <begin position="4"/>
        <end position="143"/>
    </location>
</feature>
<dbReference type="Proteomes" id="UP000051906">
    <property type="component" value="Unassembled WGS sequence"/>
</dbReference>
<dbReference type="PATRIC" id="fig|616990.3.peg.2162"/>
<evidence type="ECO:0000313" key="2">
    <source>
        <dbReference type="EMBL" id="KRO03799.1"/>
    </source>
</evidence>
<dbReference type="PROSITE" id="PS51186">
    <property type="entry name" value="GNAT"/>
    <property type="match status" value="1"/>
</dbReference>
<sequence>MECKHAWGVATPCYEDALGIREAVFIDEQGIDPEIELDGADEDKMHYVGYVDDQPVTTARIDMLAGNRVKIQRVATVKTARHHGYAGTLIKQIISDAQRSEVRGVELDAQETAIDFYKELGFEPVGTTFQEAGITHQTMRYGA</sequence>
<dbReference type="Gene3D" id="3.40.630.30">
    <property type="match status" value="1"/>
</dbReference>
<keyword evidence="2" id="KW-0808">Transferase</keyword>
<dbReference type="SUPFAM" id="SSF55729">
    <property type="entry name" value="Acyl-CoA N-acyltransferases (Nat)"/>
    <property type="match status" value="1"/>
</dbReference>
<evidence type="ECO:0000313" key="3">
    <source>
        <dbReference type="Proteomes" id="UP000051906"/>
    </source>
</evidence>
<name>A0A0R2LRA2_9LACO</name>
<dbReference type="GO" id="GO:0016747">
    <property type="term" value="F:acyltransferase activity, transferring groups other than amino-acyl groups"/>
    <property type="evidence" value="ECO:0007669"/>
    <property type="project" value="InterPro"/>
</dbReference>
<proteinExistence type="predicted"/>
<dbReference type="Pfam" id="PF13673">
    <property type="entry name" value="Acetyltransf_10"/>
    <property type="match status" value="1"/>
</dbReference>
<dbReference type="EMBL" id="JQCA01000056">
    <property type="protein sequence ID" value="KRO03799.1"/>
    <property type="molecule type" value="Genomic_DNA"/>
</dbReference>
<comment type="caution">
    <text evidence="2">The sequence shown here is derived from an EMBL/GenBank/DDBJ whole genome shotgun (WGS) entry which is preliminary data.</text>
</comment>
<dbReference type="STRING" id="616990.IV54_GL002048"/>
<dbReference type="AlphaFoldDB" id="A0A0R2LRA2"/>
<organism evidence="2 3">
    <name type="scientific">Levilactobacillus paucivorans</name>
    <dbReference type="NCBI Taxonomy" id="616990"/>
    <lineage>
        <taxon>Bacteria</taxon>
        <taxon>Bacillati</taxon>
        <taxon>Bacillota</taxon>
        <taxon>Bacilli</taxon>
        <taxon>Lactobacillales</taxon>
        <taxon>Lactobacillaceae</taxon>
        <taxon>Levilactobacillus</taxon>
    </lineage>
</organism>
<protein>
    <submittedName>
        <fullName evidence="2">Acetyltransferase</fullName>
    </submittedName>
</protein>
<accession>A0A0R2LRA2</accession>
<dbReference type="InterPro" id="IPR016181">
    <property type="entry name" value="Acyl_CoA_acyltransferase"/>
</dbReference>